<feature type="compositionally biased region" description="Acidic residues" evidence="4">
    <location>
        <begin position="831"/>
        <end position="853"/>
    </location>
</feature>
<feature type="compositionally biased region" description="Acidic residues" evidence="4">
    <location>
        <begin position="636"/>
        <end position="660"/>
    </location>
</feature>
<keyword evidence="2" id="KW-0597">Phosphoprotein</keyword>
<feature type="region of interest" description="Disordered" evidence="4">
    <location>
        <begin position="293"/>
        <end position="426"/>
    </location>
</feature>
<evidence type="ECO:0000256" key="1">
    <source>
        <dbReference type="ARBA" id="ARBA00004123"/>
    </source>
</evidence>
<proteinExistence type="predicted"/>
<feature type="region of interest" description="Disordered" evidence="4">
    <location>
        <begin position="891"/>
        <end position="928"/>
    </location>
</feature>
<name>A0A553PCB5_TIGCA</name>
<keyword evidence="6" id="KW-1185">Reference proteome</keyword>
<protein>
    <recommendedName>
        <fullName evidence="7">Claspin</fullName>
    </recommendedName>
</protein>
<dbReference type="AlphaFoldDB" id="A0A553PCB5"/>
<feature type="compositionally biased region" description="Acidic residues" evidence="4">
    <location>
        <begin position="903"/>
        <end position="928"/>
    </location>
</feature>
<feature type="region of interest" description="Disordered" evidence="4">
    <location>
        <begin position="1"/>
        <end position="240"/>
    </location>
</feature>
<dbReference type="PANTHER" id="PTHR14396:SF10">
    <property type="entry name" value="CLASPIN"/>
    <property type="match status" value="1"/>
</dbReference>
<reference evidence="5 6" key="1">
    <citation type="journal article" date="2018" name="Nat. Ecol. Evol.">
        <title>Genomic signatures of mitonuclear coevolution across populations of Tigriopus californicus.</title>
        <authorList>
            <person name="Barreto F.S."/>
            <person name="Watson E.T."/>
            <person name="Lima T.G."/>
            <person name="Willett C.S."/>
            <person name="Edmands S."/>
            <person name="Li W."/>
            <person name="Burton R.S."/>
        </authorList>
    </citation>
    <scope>NUCLEOTIDE SEQUENCE [LARGE SCALE GENOMIC DNA]</scope>
    <source>
        <strain evidence="5 6">San Diego</strain>
    </source>
</reference>
<comment type="caution">
    <text evidence="5">The sequence shown here is derived from an EMBL/GenBank/DDBJ whole genome shotgun (WGS) entry which is preliminary data.</text>
</comment>
<dbReference type="GO" id="GO:0005634">
    <property type="term" value="C:nucleus"/>
    <property type="evidence" value="ECO:0007669"/>
    <property type="project" value="UniProtKB-SubCell"/>
</dbReference>
<feature type="region of interest" description="Disordered" evidence="4">
    <location>
        <begin position="745"/>
        <end position="853"/>
    </location>
</feature>
<dbReference type="STRING" id="6832.A0A553PCB5"/>
<evidence type="ECO:0000256" key="2">
    <source>
        <dbReference type="ARBA" id="ARBA00022553"/>
    </source>
</evidence>
<evidence type="ECO:0000256" key="3">
    <source>
        <dbReference type="ARBA" id="ARBA00023242"/>
    </source>
</evidence>
<evidence type="ECO:0000256" key="4">
    <source>
        <dbReference type="SAM" id="MobiDB-lite"/>
    </source>
</evidence>
<dbReference type="GO" id="GO:0010997">
    <property type="term" value="F:anaphase-promoting complex binding"/>
    <property type="evidence" value="ECO:0007669"/>
    <property type="project" value="TreeGrafter"/>
</dbReference>
<accession>A0A553PCB5</accession>
<dbReference type="GO" id="GO:0007095">
    <property type="term" value="P:mitotic G2 DNA damage checkpoint signaling"/>
    <property type="evidence" value="ECO:0007669"/>
    <property type="project" value="TreeGrafter"/>
</dbReference>
<evidence type="ECO:0008006" key="7">
    <source>
        <dbReference type="Google" id="ProtNLM"/>
    </source>
</evidence>
<feature type="region of interest" description="Disordered" evidence="4">
    <location>
        <begin position="1099"/>
        <end position="1118"/>
    </location>
</feature>
<feature type="compositionally biased region" description="Low complexity" evidence="4">
    <location>
        <begin position="127"/>
        <end position="141"/>
    </location>
</feature>
<gene>
    <name evidence="5" type="ORF">TCAL_01352</name>
</gene>
<keyword evidence="3" id="KW-0539">Nucleus</keyword>
<feature type="compositionally biased region" description="Basic and acidic residues" evidence="4">
    <location>
        <begin position="1001"/>
        <end position="1029"/>
    </location>
</feature>
<feature type="region of interest" description="Disordered" evidence="4">
    <location>
        <begin position="1128"/>
        <end position="1158"/>
    </location>
</feature>
<dbReference type="EMBL" id="VCGU01000005">
    <property type="protein sequence ID" value="TRY75331.1"/>
    <property type="molecule type" value="Genomic_DNA"/>
</dbReference>
<feature type="compositionally biased region" description="Polar residues" evidence="4">
    <location>
        <begin position="756"/>
        <end position="769"/>
    </location>
</feature>
<feature type="compositionally biased region" description="Basic and acidic residues" evidence="4">
    <location>
        <begin position="555"/>
        <end position="571"/>
    </location>
</feature>
<feature type="region of interest" description="Disordered" evidence="4">
    <location>
        <begin position="555"/>
        <end position="682"/>
    </location>
</feature>
<dbReference type="OMA" id="ERFNFRP"/>
<feature type="compositionally biased region" description="Acidic residues" evidence="4">
    <location>
        <begin position="991"/>
        <end position="1000"/>
    </location>
</feature>
<feature type="compositionally biased region" description="Acidic residues" evidence="4">
    <location>
        <begin position="572"/>
        <end position="619"/>
    </location>
</feature>
<dbReference type="Proteomes" id="UP000318571">
    <property type="component" value="Chromosome 2"/>
</dbReference>
<feature type="compositionally biased region" description="Low complexity" evidence="4">
    <location>
        <begin position="47"/>
        <end position="76"/>
    </location>
</feature>
<sequence length="1174" mass="129642">MAHSDSDSARTSGPPQSHGTGATSSGSEAEGHSPAIAPTPSSPPTSRPSSPRWVTLTPPAGRPSHGSAGSGSSSSGEDSEIEAMKTDLMTRSQGREVGVAEKAAQSRRRMASSSSDEGVIEDQPLLGAVKAGSKVVASSSSDEGVQDPLPLVENGRGAAHSDHERGWAVKQKSGRGRGSTHARVTGDSSSDEERDSAVRDKKGRRRGPAKARTRRSGATRPDDPMMEIRSESNRLLRESHMDLPYHRPKAHSLQEFLNRKKGLPDIIPDIKLHVRPAQTQQLAQALLEREKNANEFFKSDDEASDAAADSDYHPEKATPVSPPKEGLEASPPADSGHISGDDSASNQPPLSPSDTPEPTLAAVDSHPSEGVALQTQTDTPDEGTVAPQSDQTEEEAPEAQSESLRLFLEPDSLSVTEVPSPPFTDQTKAEKRLAALQSKFGLSVLNTKPKLDHSDADIILSEGPPGENKSLNDLQARFIRHVIADRKSTDNKPEPKEVNLSIVRKEVDENGQAMLKNDNVKYQSQALNFKGLKSERPGAQHLVLKQTLRQKIDERKRIERQKREEVSRFLENEEGFADVEDEEEEEEELLEDDDDDEEEDDEDDDDESEAPVSDDDNASEVEKSSSKKSRIRSSFLDDEADEETDDMGCLALEDDVEETEKDTQELRPSSPNFSQLMGSIPGFKQANSDGGYLNTSDAIPLTANSSKVGGFEELFDKNDPSAVQEMDSIIGLCSGEFATQISSQVPLSETEKDTQPLLTASTSVATNLSETEKDTQILETDDGETEQQQAPGFMEEHVGFLLHSDSDGEGSNHQSSVQLKKKRKRTVLSDSENENEPEEVSEEEVENDLEDEIVNGHEEVNYDSEENEIEEPKKVAKKLFNKKGGLRREFVENEAELSGSEPDSGDEDEHGLDQIELEDGDLDDMDEDEVRDRLGQIHQRQILDEDRRDVRLLQEAFLEDGEFHSDKARARTFKWKDIDEAEELEKRASDDEAMTEEQNETEEKRRIERLEREKWLEEAKEVKDRKDPDPVESQFLVMANRAMKRLNSKQDTSIQGPDPKKVKSMPSPTPKLPLQSLSKNQRGSFLSRNTKTLNRLAEITKGKSEARNGTGAKNTKNFVFAALSPKKVADQRDVESKEPTKAQSRRSVAPQMKKPKVVRSIDENSANTIFGFMS</sequence>
<dbReference type="PANTHER" id="PTHR14396">
    <property type="entry name" value="CLASPIN"/>
    <property type="match status" value="1"/>
</dbReference>
<feature type="compositionally biased region" description="Polar residues" evidence="4">
    <location>
        <begin position="9"/>
        <end position="27"/>
    </location>
</feature>
<evidence type="ECO:0000313" key="5">
    <source>
        <dbReference type="EMBL" id="TRY75331.1"/>
    </source>
</evidence>
<comment type="subcellular location">
    <subcellularLocation>
        <location evidence="1">Nucleus</location>
    </subcellularLocation>
</comment>
<feature type="region of interest" description="Disordered" evidence="4">
    <location>
        <begin position="983"/>
        <end position="1091"/>
    </location>
</feature>
<feature type="compositionally biased region" description="Polar residues" evidence="4">
    <location>
        <begin position="666"/>
        <end position="677"/>
    </location>
</feature>
<dbReference type="InterPro" id="IPR024146">
    <property type="entry name" value="Claspin"/>
</dbReference>
<feature type="compositionally biased region" description="Polar residues" evidence="4">
    <location>
        <begin position="1075"/>
        <end position="1091"/>
    </location>
</feature>
<feature type="compositionally biased region" description="Polar residues" evidence="4">
    <location>
        <begin position="342"/>
        <end position="356"/>
    </location>
</feature>
<feature type="compositionally biased region" description="Polar residues" evidence="4">
    <location>
        <begin position="809"/>
        <end position="818"/>
    </location>
</feature>
<dbReference type="OrthoDB" id="6366884at2759"/>
<dbReference type="GO" id="GO:0033314">
    <property type="term" value="P:mitotic DNA replication checkpoint signaling"/>
    <property type="evidence" value="ECO:0007669"/>
    <property type="project" value="TreeGrafter"/>
</dbReference>
<organism evidence="5 6">
    <name type="scientific">Tigriopus californicus</name>
    <name type="common">Marine copepod</name>
    <dbReference type="NCBI Taxonomy" id="6832"/>
    <lineage>
        <taxon>Eukaryota</taxon>
        <taxon>Metazoa</taxon>
        <taxon>Ecdysozoa</taxon>
        <taxon>Arthropoda</taxon>
        <taxon>Crustacea</taxon>
        <taxon>Multicrustacea</taxon>
        <taxon>Hexanauplia</taxon>
        <taxon>Copepoda</taxon>
        <taxon>Harpacticoida</taxon>
        <taxon>Harpacticidae</taxon>
        <taxon>Tigriopus</taxon>
    </lineage>
</organism>
<feature type="compositionally biased region" description="Basic and acidic residues" evidence="4">
    <location>
        <begin position="1128"/>
        <end position="1140"/>
    </location>
</feature>
<feature type="compositionally biased region" description="Basic residues" evidence="4">
    <location>
        <begin position="201"/>
        <end position="217"/>
    </location>
</feature>
<feature type="compositionally biased region" description="Basic and acidic residues" evidence="4">
    <location>
        <begin position="220"/>
        <end position="240"/>
    </location>
</feature>
<evidence type="ECO:0000313" key="6">
    <source>
        <dbReference type="Proteomes" id="UP000318571"/>
    </source>
</evidence>